<dbReference type="InterPro" id="IPR000477">
    <property type="entry name" value="RT_dom"/>
</dbReference>
<dbReference type="Gene3D" id="3.30.70.270">
    <property type="match status" value="1"/>
</dbReference>
<dbReference type="InParanoid" id="A0A0C3NVG5"/>
<dbReference type="InterPro" id="IPR043128">
    <property type="entry name" value="Rev_trsase/Diguanyl_cyclase"/>
</dbReference>
<dbReference type="CDD" id="cd01647">
    <property type="entry name" value="RT_LTR"/>
    <property type="match status" value="1"/>
</dbReference>
<dbReference type="Gene3D" id="3.10.10.10">
    <property type="entry name" value="HIV Type 1 Reverse Transcriptase, subunit A, domain 1"/>
    <property type="match status" value="1"/>
</dbReference>
<evidence type="ECO:0000313" key="3">
    <source>
        <dbReference type="Proteomes" id="UP000054217"/>
    </source>
</evidence>
<evidence type="ECO:0000259" key="1">
    <source>
        <dbReference type="Pfam" id="PF00078"/>
    </source>
</evidence>
<accession>A0A0C3NVG5</accession>
<dbReference type="HOGENOM" id="CLU_097634_0_0_1"/>
<keyword evidence="3" id="KW-1185">Reference proteome</keyword>
<dbReference type="InterPro" id="IPR053134">
    <property type="entry name" value="RNA-dir_DNA_polymerase"/>
</dbReference>
<dbReference type="InterPro" id="IPR043502">
    <property type="entry name" value="DNA/RNA_pol_sf"/>
</dbReference>
<dbReference type="PANTHER" id="PTHR24559:SF444">
    <property type="entry name" value="REVERSE TRANSCRIPTASE DOMAIN-CONTAINING PROTEIN"/>
    <property type="match status" value="1"/>
</dbReference>
<feature type="domain" description="Reverse transcriptase" evidence="1">
    <location>
        <begin position="177"/>
        <end position="304"/>
    </location>
</feature>
<dbReference type="Proteomes" id="UP000054217">
    <property type="component" value="Unassembled WGS sequence"/>
</dbReference>
<dbReference type="OrthoDB" id="3250101at2759"/>
<proteinExistence type="predicted"/>
<reference evidence="2 3" key="1">
    <citation type="submission" date="2014-04" db="EMBL/GenBank/DDBJ databases">
        <authorList>
            <consortium name="DOE Joint Genome Institute"/>
            <person name="Kuo A."/>
            <person name="Kohler A."/>
            <person name="Costa M.D."/>
            <person name="Nagy L.G."/>
            <person name="Floudas D."/>
            <person name="Copeland A."/>
            <person name="Barry K.W."/>
            <person name="Cichocki N."/>
            <person name="Veneault-Fourrey C."/>
            <person name="LaButti K."/>
            <person name="Lindquist E.A."/>
            <person name="Lipzen A."/>
            <person name="Lundell T."/>
            <person name="Morin E."/>
            <person name="Murat C."/>
            <person name="Sun H."/>
            <person name="Tunlid A."/>
            <person name="Henrissat B."/>
            <person name="Grigoriev I.V."/>
            <person name="Hibbett D.S."/>
            <person name="Martin F."/>
            <person name="Nordberg H.P."/>
            <person name="Cantor M.N."/>
            <person name="Hua S.X."/>
        </authorList>
    </citation>
    <scope>NUCLEOTIDE SEQUENCE [LARGE SCALE GENOMIC DNA]</scope>
    <source>
        <strain evidence="2 3">Marx 270</strain>
    </source>
</reference>
<organism evidence="2 3">
    <name type="scientific">Pisolithus tinctorius Marx 270</name>
    <dbReference type="NCBI Taxonomy" id="870435"/>
    <lineage>
        <taxon>Eukaryota</taxon>
        <taxon>Fungi</taxon>
        <taxon>Dikarya</taxon>
        <taxon>Basidiomycota</taxon>
        <taxon>Agaricomycotina</taxon>
        <taxon>Agaricomycetes</taxon>
        <taxon>Agaricomycetidae</taxon>
        <taxon>Boletales</taxon>
        <taxon>Sclerodermatineae</taxon>
        <taxon>Pisolithaceae</taxon>
        <taxon>Pisolithus</taxon>
    </lineage>
</organism>
<dbReference type="Pfam" id="PF00078">
    <property type="entry name" value="RVT_1"/>
    <property type="match status" value="1"/>
</dbReference>
<evidence type="ECO:0000313" key="2">
    <source>
        <dbReference type="EMBL" id="KIN99390.1"/>
    </source>
</evidence>
<dbReference type="SUPFAM" id="SSF56672">
    <property type="entry name" value="DNA/RNA polymerases"/>
    <property type="match status" value="1"/>
</dbReference>
<dbReference type="EMBL" id="KN832005">
    <property type="protein sequence ID" value="KIN99390.1"/>
    <property type="molecule type" value="Genomic_DNA"/>
</dbReference>
<reference evidence="3" key="2">
    <citation type="submission" date="2015-01" db="EMBL/GenBank/DDBJ databases">
        <title>Evolutionary Origins and Diversification of the Mycorrhizal Mutualists.</title>
        <authorList>
            <consortium name="DOE Joint Genome Institute"/>
            <consortium name="Mycorrhizal Genomics Consortium"/>
            <person name="Kohler A."/>
            <person name="Kuo A."/>
            <person name="Nagy L.G."/>
            <person name="Floudas D."/>
            <person name="Copeland A."/>
            <person name="Barry K.W."/>
            <person name="Cichocki N."/>
            <person name="Veneault-Fourrey C."/>
            <person name="LaButti K."/>
            <person name="Lindquist E.A."/>
            <person name="Lipzen A."/>
            <person name="Lundell T."/>
            <person name="Morin E."/>
            <person name="Murat C."/>
            <person name="Riley R."/>
            <person name="Ohm R."/>
            <person name="Sun H."/>
            <person name="Tunlid A."/>
            <person name="Henrissat B."/>
            <person name="Grigoriev I.V."/>
            <person name="Hibbett D.S."/>
            <person name="Martin F."/>
        </authorList>
    </citation>
    <scope>NUCLEOTIDE SEQUENCE [LARGE SCALE GENOMIC DNA]</scope>
    <source>
        <strain evidence="3">Marx 270</strain>
    </source>
</reference>
<dbReference type="PANTHER" id="PTHR24559">
    <property type="entry name" value="TRANSPOSON TY3-I GAG-POL POLYPROTEIN"/>
    <property type="match status" value="1"/>
</dbReference>
<dbReference type="STRING" id="870435.A0A0C3NVG5"/>
<gene>
    <name evidence="2" type="ORF">M404DRAFT_30447</name>
</gene>
<sequence>MNAVTSSKSQQAPSNLDLPARSQHIFVTRFVPILQKYIGMRENHWITDALIEPIQVLLDTLMIDWPHKFSDENDLIYCLCMQKIYDWCKALGKATLEAMDALWALDKKYFDPEDCKAYVEYALGPRLPFLYGKIDHYENDIVLSSSKLSRLSLMKTSPPASFIHPTSSPYAALVLFIKKKDGSLQLCVDFHSLNKITKKDQYLLPLISDLLDSPSQAKIYTKINLQHAYHLIQIALGDEWKTTFWTWYGSYEWLVMPFGLTNALATFQCFINTIFMDMLDICMVVYLDDILVYSGDKESHKQHV</sequence>
<protein>
    <recommendedName>
        <fullName evidence="1">Reverse transcriptase domain-containing protein</fullName>
    </recommendedName>
</protein>
<name>A0A0C3NVG5_PISTI</name>
<dbReference type="AlphaFoldDB" id="A0A0C3NVG5"/>